<evidence type="ECO:0000256" key="1">
    <source>
        <dbReference type="SAM" id="Phobius"/>
    </source>
</evidence>
<dbReference type="RefSeq" id="WP_090185108.1">
    <property type="nucleotide sequence ID" value="NZ_CP072994.1"/>
</dbReference>
<feature type="transmembrane region" description="Helical" evidence="1">
    <location>
        <begin position="20"/>
        <end position="39"/>
    </location>
</feature>
<dbReference type="InterPro" id="IPR012495">
    <property type="entry name" value="TadE-like_dom"/>
</dbReference>
<dbReference type="AlphaFoldDB" id="A0A1I4CI33"/>
<name>A0A1I4CI33_9RHOB</name>
<dbReference type="STRING" id="195913.SAMN04488004_102185"/>
<dbReference type="EMBL" id="FOTF01000002">
    <property type="protein sequence ID" value="SFK80912.1"/>
    <property type="molecule type" value="Genomic_DNA"/>
</dbReference>
<evidence type="ECO:0000313" key="4">
    <source>
        <dbReference type="Proteomes" id="UP000199550"/>
    </source>
</evidence>
<proteinExistence type="predicted"/>
<dbReference type="Pfam" id="PF07811">
    <property type="entry name" value="TadE"/>
    <property type="match status" value="1"/>
</dbReference>
<keyword evidence="4" id="KW-1185">Reference proteome</keyword>
<gene>
    <name evidence="3" type="ORF">SAMN04488004_102185</name>
</gene>
<reference evidence="3 4" key="1">
    <citation type="submission" date="2016-10" db="EMBL/GenBank/DDBJ databases">
        <authorList>
            <person name="de Groot N.N."/>
        </authorList>
    </citation>
    <scope>NUCLEOTIDE SEQUENCE [LARGE SCALE GENOMIC DNA]</scope>
    <source>
        <strain evidence="3 4">DSM 16199</strain>
    </source>
</reference>
<dbReference type="GeneID" id="97891080"/>
<sequence>MARIHSTWFRRFRSSEDGVAVVEFVLSVPLMILIFAIVMEFGRLFLGYQSTVSGVRNASRYLARVAPIDICDTGGSLSTYDTILKAMIEKDRQANNVLPTKFTVTKVDATYVCAVGPYRISPAPVATVAAQITVEFPFGSLFSLFGTPLGTLSTTVSDTSRIFGQ</sequence>
<keyword evidence="1" id="KW-0472">Membrane</keyword>
<dbReference type="OrthoDB" id="7860729at2"/>
<organism evidence="3 4">
    <name type="scientific">Loktanella salsilacus</name>
    <dbReference type="NCBI Taxonomy" id="195913"/>
    <lineage>
        <taxon>Bacteria</taxon>
        <taxon>Pseudomonadati</taxon>
        <taxon>Pseudomonadota</taxon>
        <taxon>Alphaproteobacteria</taxon>
        <taxon>Rhodobacterales</taxon>
        <taxon>Roseobacteraceae</taxon>
        <taxon>Loktanella</taxon>
    </lineage>
</organism>
<feature type="domain" description="TadE-like" evidence="2">
    <location>
        <begin position="18"/>
        <end position="60"/>
    </location>
</feature>
<keyword evidence="1" id="KW-0812">Transmembrane</keyword>
<dbReference type="Proteomes" id="UP000199550">
    <property type="component" value="Unassembled WGS sequence"/>
</dbReference>
<keyword evidence="1" id="KW-1133">Transmembrane helix</keyword>
<evidence type="ECO:0000259" key="2">
    <source>
        <dbReference type="Pfam" id="PF07811"/>
    </source>
</evidence>
<protein>
    <submittedName>
        <fullName evidence="3">Flp pilus assembly protein TadG</fullName>
    </submittedName>
</protein>
<evidence type="ECO:0000313" key="3">
    <source>
        <dbReference type="EMBL" id="SFK80912.1"/>
    </source>
</evidence>
<accession>A0A1I4CI33</accession>